<evidence type="ECO:0008006" key="4">
    <source>
        <dbReference type="Google" id="ProtNLM"/>
    </source>
</evidence>
<feature type="transmembrane region" description="Helical" evidence="1">
    <location>
        <begin position="23"/>
        <end position="40"/>
    </location>
</feature>
<dbReference type="OrthoDB" id="154912at2"/>
<dbReference type="Pfam" id="PF19700">
    <property type="entry name" value="DUF6198"/>
    <property type="match status" value="1"/>
</dbReference>
<sequence>MVDAAVSPVRPQSDVRARLTRSFTYLGGCVVFAVGAYLFVHSRLGTDPLDVFTLGLLRHVPLTVGVVQAGVAVVCLAVVALWTRRRPALSPLLTFFACGSLIDLLIWADPARGLGAWPALALGVALCAEGSALIIMSGFGVRAMDLLALEVAARRRWPFWAAKGALETLLLLAGWALGGPIGIGTVCFLAGVDLLIQPLVRIQVRAGMVDRSGVDCAGRNH</sequence>
<dbReference type="Proteomes" id="UP000184501">
    <property type="component" value="Unassembled WGS sequence"/>
</dbReference>
<dbReference type="InterPro" id="IPR038750">
    <property type="entry name" value="YczE/YyaS-like"/>
</dbReference>
<dbReference type="EMBL" id="FQVN01000023">
    <property type="protein sequence ID" value="SHH11838.1"/>
    <property type="molecule type" value="Genomic_DNA"/>
</dbReference>
<keyword evidence="3" id="KW-1185">Reference proteome</keyword>
<reference evidence="2 3" key="1">
    <citation type="submission" date="2016-11" db="EMBL/GenBank/DDBJ databases">
        <authorList>
            <person name="Jaros S."/>
            <person name="Januszkiewicz K."/>
            <person name="Wedrychowicz H."/>
        </authorList>
    </citation>
    <scope>NUCLEOTIDE SEQUENCE [LARGE SCALE GENOMIC DNA]</scope>
    <source>
        <strain evidence="2 3">DSM 44523</strain>
    </source>
</reference>
<proteinExistence type="predicted"/>
<name>A0A1M5QD04_STRHI</name>
<accession>A0A1M5QD04</accession>
<feature type="transmembrane region" description="Helical" evidence="1">
    <location>
        <begin position="60"/>
        <end position="82"/>
    </location>
</feature>
<dbReference type="PANTHER" id="PTHR40078">
    <property type="entry name" value="INTEGRAL MEMBRANE PROTEIN-RELATED"/>
    <property type="match status" value="1"/>
</dbReference>
<feature type="transmembrane region" description="Helical" evidence="1">
    <location>
        <begin position="114"/>
        <end position="136"/>
    </location>
</feature>
<dbReference type="STRING" id="2017.SAMN05444320_12327"/>
<dbReference type="PANTHER" id="PTHR40078:SF1">
    <property type="entry name" value="INTEGRAL MEMBRANE PROTEIN"/>
    <property type="match status" value="1"/>
</dbReference>
<evidence type="ECO:0000313" key="3">
    <source>
        <dbReference type="Proteomes" id="UP000184501"/>
    </source>
</evidence>
<dbReference type="RefSeq" id="WP_073490149.1">
    <property type="nucleotide sequence ID" value="NZ_FQVN01000023.1"/>
</dbReference>
<gene>
    <name evidence="2" type="ORF">SAMN05444320_12327</name>
</gene>
<evidence type="ECO:0000313" key="2">
    <source>
        <dbReference type="EMBL" id="SHH11838.1"/>
    </source>
</evidence>
<feature type="transmembrane region" description="Helical" evidence="1">
    <location>
        <begin position="89"/>
        <end position="108"/>
    </location>
</feature>
<evidence type="ECO:0000256" key="1">
    <source>
        <dbReference type="SAM" id="Phobius"/>
    </source>
</evidence>
<organism evidence="2 3">
    <name type="scientific">Streptoalloteichus hindustanus</name>
    <dbReference type="NCBI Taxonomy" id="2017"/>
    <lineage>
        <taxon>Bacteria</taxon>
        <taxon>Bacillati</taxon>
        <taxon>Actinomycetota</taxon>
        <taxon>Actinomycetes</taxon>
        <taxon>Pseudonocardiales</taxon>
        <taxon>Pseudonocardiaceae</taxon>
        <taxon>Streptoalloteichus</taxon>
    </lineage>
</organism>
<keyword evidence="1" id="KW-0812">Transmembrane</keyword>
<keyword evidence="1" id="KW-0472">Membrane</keyword>
<protein>
    <recommendedName>
        <fullName evidence="4">Membrane protein YczE</fullName>
    </recommendedName>
</protein>
<dbReference type="AlphaFoldDB" id="A0A1M5QD04"/>
<keyword evidence="1" id="KW-1133">Transmembrane helix</keyword>
<feature type="transmembrane region" description="Helical" evidence="1">
    <location>
        <begin position="181"/>
        <end position="200"/>
    </location>
</feature>